<comment type="similarity">
    <text evidence="2">Belongs to the tryptophan 2-monooxygenase family.</text>
</comment>
<dbReference type="Gene3D" id="3.50.50.60">
    <property type="entry name" value="FAD/NAD(P)-binding domain"/>
    <property type="match status" value="1"/>
</dbReference>
<dbReference type="AlphaFoldDB" id="A0A1I4WDK5"/>
<evidence type="ECO:0000256" key="7">
    <source>
        <dbReference type="SAM" id="MobiDB-lite"/>
    </source>
</evidence>
<protein>
    <recommendedName>
        <fullName evidence="4">Tryptophan 2-monooxygenase</fullName>
        <ecNumber evidence="3">1.13.12.3</ecNumber>
    </recommendedName>
</protein>
<name>A0A1I4WDK5_9GAMM</name>
<evidence type="ECO:0000313" key="9">
    <source>
        <dbReference type="EMBL" id="SFN11443.1"/>
    </source>
</evidence>
<feature type="region of interest" description="Disordered" evidence="7">
    <location>
        <begin position="226"/>
        <end position="251"/>
    </location>
</feature>
<feature type="compositionally biased region" description="Basic and acidic residues" evidence="7">
    <location>
        <begin position="226"/>
        <end position="239"/>
    </location>
</feature>
<evidence type="ECO:0000256" key="3">
    <source>
        <dbReference type="ARBA" id="ARBA00012535"/>
    </source>
</evidence>
<evidence type="ECO:0000256" key="1">
    <source>
        <dbReference type="ARBA" id="ARBA00004814"/>
    </source>
</evidence>
<keyword evidence="5" id="KW-0073">Auxin biosynthesis</keyword>
<dbReference type="Gene3D" id="1.20.1440.240">
    <property type="match status" value="1"/>
</dbReference>
<dbReference type="STRING" id="578942.SAMN05216289_104191"/>
<dbReference type="InterPro" id="IPR006311">
    <property type="entry name" value="TAT_signal"/>
</dbReference>
<evidence type="ECO:0000259" key="8">
    <source>
        <dbReference type="Pfam" id="PF01593"/>
    </source>
</evidence>
<dbReference type="GO" id="GO:0050361">
    <property type="term" value="F:tryptophan 2-monooxygenase activity"/>
    <property type="evidence" value="ECO:0007669"/>
    <property type="project" value="UniProtKB-EC"/>
</dbReference>
<dbReference type="PANTHER" id="PTHR10742">
    <property type="entry name" value="FLAVIN MONOAMINE OXIDASE"/>
    <property type="match status" value="1"/>
</dbReference>
<evidence type="ECO:0000313" key="10">
    <source>
        <dbReference type="Proteomes" id="UP000198575"/>
    </source>
</evidence>
<dbReference type="InterPro" id="IPR036188">
    <property type="entry name" value="FAD/NAD-bd_sf"/>
</dbReference>
<evidence type="ECO:0000256" key="4">
    <source>
        <dbReference type="ARBA" id="ARBA00017871"/>
    </source>
</evidence>
<evidence type="ECO:0000256" key="2">
    <source>
        <dbReference type="ARBA" id="ARBA00005833"/>
    </source>
</evidence>
<dbReference type="EMBL" id="FOVF01000004">
    <property type="protein sequence ID" value="SFN11443.1"/>
    <property type="molecule type" value="Genomic_DNA"/>
</dbReference>
<evidence type="ECO:0000256" key="6">
    <source>
        <dbReference type="ARBA" id="ARBA00047321"/>
    </source>
</evidence>
<proteinExistence type="inferred from homology"/>
<sequence>MHDDARQGGMTRRQLLRMIGMSAGSAAMYQAMTSLGFAAESDFHGVPQLGAAPKGASVLVLGAGIAGMVAALELRKAGYAVQVLEYNARAGGRNWSLRGGDTYTELGGETQRCGFAPGQYINPGPWRLPHHHRGILGYCRQFNIPLENFVQVNYNAYLHTTSAGDGKPQRYRTVRADYHGHVAELLAKATRSNQLDAAVSKEDQEKLLASLQWWGALDRDYRYTRSRDSSDRRGYDKDAGGGLSGDPVPSTPMGLGDVLGKTLWGRLPFGDLYEMQTTLMQPVGGMDRIGLAFARELDGLIRYRARVLDIHQDEHGVRVAFEDTAEPGSRHQASADWCVCTIPLSILGQIPINVGQAMADAIAAVPYAASVKIGLQFKRRFWEQDEAIYGGISYTDQPIDTISYPSHGYHDSGKAVLLGAYAFGAHAMQFTAMSPAQRIEAALEQGSRIHPQYRAEFENGVSVAWHRSPFTLGCFGLWTEAARAKHYRNLCAIDGRIALAGEHASQLPAWQEGAVTSALDAIERLHHRALAQGAAA</sequence>
<organism evidence="9 10">
    <name type="scientific">Dokdonella immobilis</name>
    <dbReference type="NCBI Taxonomy" id="578942"/>
    <lineage>
        <taxon>Bacteria</taxon>
        <taxon>Pseudomonadati</taxon>
        <taxon>Pseudomonadota</taxon>
        <taxon>Gammaproteobacteria</taxon>
        <taxon>Lysobacterales</taxon>
        <taxon>Rhodanobacteraceae</taxon>
        <taxon>Dokdonella</taxon>
    </lineage>
</organism>
<keyword evidence="10" id="KW-1185">Reference proteome</keyword>
<dbReference type="EC" id="1.13.12.3" evidence="3"/>
<dbReference type="SUPFAM" id="SSF54373">
    <property type="entry name" value="FAD-linked reductases, C-terminal domain"/>
    <property type="match status" value="1"/>
</dbReference>
<dbReference type="PROSITE" id="PS51318">
    <property type="entry name" value="TAT"/>
    <property type="match status" value="1"/>
</dbReference>
<dbReference type="Proteomes" id="UP000198575">
    <property type="component" value="Unassembled WGS sequence"/>
</dbReference>
<feature type="domain" description="Amine oxidase" evidence="8">
    <location>
        <begin position="65"/>
        <end position="521"/>
    </location>
</feature>
<dbReference type="Gene3D" id="3.90.660.10">
    <property type="match status" value="1"/>
</dbReference>
<comment type="catalytic activity">
    <reaction evidence="6">
        <text>L-tryptophan + O2 = indole-3-acetamide + CO2 + H2O</text>
        <dbReference type="Rhea" id="RHEA:16165"/>
        <dbReference type="ChEBI" id="CHEBI:15377"/>
        <dbReference type="ChEBI" id="CHEBI:15379"/>
        <dbReference type="ChEBI" id="CHEBI:16031"/>
        <dbReference type="ChEBI" id="CHEBI:16526"/>
        <dbReference type="ChEBI" id="CHEBI:57912"/>
        <dbReference type="EC" id="1.13.12.3"/>
    </reaction>
</comment>
<gene>
    <name evidence="9" type="ORF">SAMN05216289_104191</name>
</gene>
<reference evidence="9 10" key="1">
    <citation type="submission" date="2016-10" db="EMBL/GenBank/DDBJ databases">
        <authorList>
            <person name="de Groot N.N."/>
        </authorList>
    </citation>
    <scope>NUCLEOTIDE SEQUENCE [LARGE SCALE GENOMIC DNA]</scope>
    <source>
        <strain evidence="9 10">CGMCC 1.7659</strain>
    </source>
</reference>
<evidence type="ECO:0000256" key="5">
    <source>
        <dbReference type="ARBA" id="ARBA00023070"/>
    </source>
</evidence>
<dbReference type="InterPro" id="IPR002937">
    <property type="entry name" value="Amino_oxidase"/>
</dbReference>
<dbReference type="GO" id="GO:0009851">
    <property type="term" value="P:auxin biosynthetic process"/>
    <property type="evidence" value="ECO:0007669"/>
    <property type="project" value="UniProtKB-KW"/>
</dbReference>
<comment type="pathway">
    <text evidence="1">Plant hormone metabolism; auxin biosynthesis.</text>
</comment>
<accession>A0A1I4WDK5</accession>
<dbReference type="PANTHER" id="PTHR10742:SF410">
    <property type="entry name" value="LYSINE-SPECIFIC HISTONE DEMETHYLASE 2"/>
    <property type="match status" value="1"/>
</dbReference>
<dbReference type="InterPro" id="IPR050281">
    <property type="entry name" value="Flavin_monoamine_oxidase"/>
</dbReference>
<dbReference type="SUPFAM" id="SSF51905">
    <property type="entry name" value="FAD/NAD(P)-binding domain"/>
    <property type="match status" value="1"/>
</dbReference>
<dbReference type="Pfam" id="PF01593">
    <property type="entry name" value="Amino_oxidase"/>
    <property type="match status" value="1"/>
</dbReference>